<keyword evidence="1" id="KW-1133">Transmembrane helix</keyword>
<reference evidence="2 3" key="1">
    <citation type="submission" date="2017-04" db="EMBL/GenBank/DDBJ databases">
        <title>Draft genome sequence of Tuber borchii Vittad., a whitish edible truffle.</title>
        <authorList>
            <consortium name="DOE Joint Genome Institute"/>
            <person name="Murat C."/>
            <person name="Kuo A."/>
            <person name="Barry K.W."/>
            <person name="Clum A."/>
            <person name="Dockter R.B."/>
            <person name="Fauchery L."/>
            <person name="Iotti M."/>
            <person name="Kohler A."/>
            <person name="Labutti K."/>
            <person name="Lindquist E.A."/>
            <person name="Lipzen A."/>
            <person name="Ohm R.A."/>
            <person name="Wang M."/>
            <person name="Grigoriev I.V."/>
            <person name="Zambonelli A."/>
            <person name="Martin F.M."/>
        </authorList>
    </citation>
    <scope>NUCLEOTIDE SEQUENCE [LARGE SCALE GENOMIC DNA]</scope>
    <source>
        <strain evidence="2 3">Tbo3840</strain>
    </source>
</reference>
<proteinExistence type="predicted"/>
<keyword evidence="1" id="KW-0812">Transmembrane</keyword>
<dbReference type="EMBL" id="NESQ01000038">
    <property type="protein sequence ID" value="PUU81854.1"/>
    <property type="molecule type" value="Genomic_DNA"/>
</dbReference>
<keyword evidence="1" id="KW-0472">Membrane</keyword>
<evidence type="ECO:0000256" key="1">
    <source>
        <dbReference type="SAM" id="Phobius"/>
    </source>
</evidence>
<gene>
    <name evidence="2" type="ORF">B9Z19DRAFT_1121624</name>
</gene>
<sequence>MAPVPAASSNFNVVISSQPSSTYSCSVFYSNLNPPPTTDPVEAATVQTADWEAPSIAPAPLTPSQLPLSTELEQKPLVPETETLLEISDPEATDEFVEFVSQSQRWDNHRKRPVQDQGRPATAMDRAPVGEYRSSHFQEFLMAVSIHLIAIFLSAAITLAINRIARKLCCGPASSGGCELWKYQLWSISGPSVSSKFGKLLFEVEG</sequence>
<keyword evidence="3" id="KW-1185">Reference proteome</keyword>
<accession>A0A2T7A294</accession>
<organism evidence="2 3">
    <name type="scientific">Tuber borchii</name>
    <name type="common">White truffle</name>
    <dbReference type="NCBI Taxonomy" id="42251"/>
    <lineage>
        <taxon>Eukaryota</taxon>
        <taxon>Fungi</taxon>
        <taxon>Dikarya</taxon>
        <taxon>Ascomycota</taxon>
        <taxon>Pezizomycotina</taxon>
        <taxon>Pezizomycetes</taxon>
        <taxon>Pezizales</taxon>
        <taxon>Tuberaceae</taxon>
        <taxon>Tuber</taxon>
    </lineage>
</organism>
<feature type="transmembrane region" description="Helical" evidence="1">
    <location>
        <begin position="140"/>
        <end position="161"/>
    </location>
</feature>
<evidence type="ECO:0000313" key="3">
    <source>
        <dbReference type="Proteomes" id="UP000244722"/>
    </source>
</evidence>
<comment type="caution">
    <text evidence="2">The sequence shown here is derived from an EMBL/GenBank/DDBJ whole genome shotgun (WGS) entry which is preliminary data.</text>
</comment>
<dbReference type="Proteomes" id="UP000244722">
    <property type="component" value="Unassembled WGS sequence"/>
</dbReference>
<dbReference type="AlphaFoldDB" id="A0A2T7A294"/>
<evidence type="ECO:0000313" key="2">
    <source>
        <dbReference type="EMBL" id="PUU81854.1"/>
    </source>
</evidence>
<name>A0A2T7A294_TUBBO</name>
<protein>
    <submittedName>
        <fullName evidence="2">Uncharacterized protein</fullName>
    </submittedName>
</protein>